<gene>
    <name evidence="1" type="ORF">A3A71_03735</name>
</gene>
<dbReference type="Proteomes" id="UP000177481">
    <property type="component" value="Unassembled WGS sequence"/>
</dbReference>
<reference evidence="1 2" key="1">
    <citation type="journal article" date="2016" name="Nat. Commun.">
        <title>Thousands of microbial genomes shed light on interconnected biogeochemical processes in an aquifer system.</title>
        <authorList>
            <person name="Anantharaman K."/>
            <person name="Brown C.T."/>
            <person name="Hug L.A."/>
            <person name="Sharon I."/>
            <person name="Castelle C.J."/>
            <person name="Probst A.J."/>
            <person name="Thomas B.C."/>
            <person name="Singh A."/>
            <person name="Wilkins M.J."/>
            <person name="Karaoz U."/>
            <person name="Brodie E.L."/>
            <person name="Williams K.H."/>
            <person name="Hubbard S.S."/>
            <person name="Banfield J.F."/>
        </authorList>
    </citation>
    <scope>NUCLEOTIDE SEQUENCE [LARGE SCALE GENOMIC DNA]</scope>
</reference>
<sequence length="98" mass="11351">MTDWQSHDIYYQFGNIGSEIGRAMKWKGINVSRAEGAAERALELLDWSLSDANNRPFLKEIARIREVFTDSFYSDNQYGETTKSWDAYFLPYALAANR</sequence>
<comment type="caution">
    <text evidence="1">The sequence shown here is derived from an EMBL/GenBank/DDBJ whole genome shotgun (WGS) entry which is preliminary data.</text>
</comment>
<dbReference type="EMBL" id="MEZX01000003">
    <property type="protein sequence ID" value="OGD64261.1"/>
    <property type="molecule type" value="Genomic_DNA"/>
</dbReference>
<name>A0A1F5EA90_9BACT</name>
<accession>A0A1F5EA90</accession>
<protein>
    <submittedName>
        <fullName evidence="1">Uncharacterized protein</fullName>
    </submittedName>
</protein>
<organism evidence="1 2">
    <name type="scientific">Candidatus Berkelbacteria bacterium RIFCSPLOWO2_01_FULL_50_28</name>
    <dbReference type="NCBI Taxonomy" id="1797471"/>
    <lineage>
        <taxon>Bacteria</taxon>
        <taxon>Candidatus Berkelbacteria</taxon>
    </lineage>
</organism>
<evidence type="ECO:0000313" key="2">
    <source>
        <dbReference type="Proteomes" id="UP000177481"/>
    </source>
</evidence>
<proteinExistence type="predicted"/>
<dbReference type="AlphaFoldDB" id="A0A1F5EA90"/>
<dbReference type="STRING" id="1797471.A3A71_03735"/>
<evidence type="ECO:0000313" key="1">
    <source>
        <dbReference type="EMBL" id="OGD64261.1"/>
    </source>
</evidence>